<protein>
    <submittedName>
        <fullName evidence="1">Uncharacterized protein</fullName>
    </submittedName>
</protein>
<dbReference type="AlphaFoldDB" id="X1LYR6"/>
<evidence type="ECO:0000313" key="1">
    <source>
        <dbReference type="EMBL" id="GAI24243.1"/>
    </source>
</evidence>
<name>X1LYR6_9ZZZZ</name>
<organism evidence="1">
    <name type="scientific">marine sediment metagenome</name>
    <dbReference type="NCBI Taxonomy" id="412755"/>
    <lineage>
        <taxon>unclassified sequences</taxon>
        <taxon>metagenomes</taxon>
        <taxon>ecological metagenomes</taxon>
    </lineage>
</organism>
<accession>X1LYR6</accession>
<comment type="caution">
    <text evidence="1">The sequence shown here is derived from an EMBL/GenBank/DDBJ whole genome shotgun (WGS) entry which is preliminary data.</text>
</comment>
<reference evidence="1" key="1">
    <citation type="journal article" date="2014" name="Front. Microbiol.">
        <title>High frequency of phylogenetically diverse reductive dehalogenase-homologous genes in deep subseafloor sedimentary metagenomes.</title>
        <authorList>
            <person name="Kawai M."/>
            <person name="Futagami T."/>
            <person name="Toyoda A."/>
            <person name="Takaki Y."/>
            <person name="Nishi S."/>
            <person name="Hori S."/>
            <person name="Arai W."/>
            <person name="Tsubouchi T."/>
            <person name="Morono Y."/>
            <person name="Uchiyama I."/>
            <person name="Ito T."/>
            <person name="Fujiyama A."/>
            <person name="Inagaki F."/>
            <person name="Takami H."/>
        </authorList>
    </citation>
    <scope>NUCLEOTIDE SEQUENCE</scope>
    <source>
        <strain evidence="1">Expedition CK06-06</strain>
    </source>
</reference>
<sequence length="50" mass="6117">QYVWEFEASVYHWASKCLQPLGSSWYRWACCINYYQFDRILLCIGLQLYT</sequence>
<feature type="non-terminal residue" evidence="1">
    <location>
        <position position="1"/>
    </location>
</feature>
<gene>
    <name evidence="1" type="ORF">S06H3_24437</name>
</gene>
<proteinExistence type="predicted"/>
<dbReference type="EMBL" id="BARV01013590">
    <property type="protein sequence ID" value="GAI24243.1"/>
    <property type="molecule type" value="Genomic_DNA"/>
</dbReference>